<dbReference type="PANTHER" id="PTHR11735">
    <property type="entry name" value="TRNA N6-ADENOSINE THREONYLCARBAMOYLTRANSFERASE"/>
    <property type="match status" value="1"/>
</dbReference>
<dbReference type="PANTHER" id="PTHR11735:SF6">
    <property type="entry name" value="TRNA N6-ADENOSINE THREONYLCARBAMOYLTRANSFERASE, MITOCHONDRIAL"/>
    <property type="match status" value="1"/>
</dbReference>
<protein>
    <submittedName>
        <fullName evidence="4">tRNA N6-adenosine threonylcarbamoyltransferase</fullName>
    </submittedName>
</protein>
<dbReference type="GO" id="GO:0005739">
    <property type="term" value="C:mitochondrion"/>
    <property type="evidence" value="ECO:0007669"/>
    <property type="project" value="TreeGrafter"/>
</dbReference>
<keyword evidence="1" id="KW-0175">Coiled coil</keyword>
<evidence type="ECO:0000313" key="5">
    <source>
        <dbReference type="Proteomes" id="UP000078546"/>
    </source>
</evidence>
<dbReference type="Proteomes" id="UP000078560">
    <property type="component" value="Unassembled WGS sequence"/>
</dbReference>
<dbReference type="InterPro" id="IPR000905">
    <property type="entry name" value="Gcp-like_dom"/>
</dbReference>
<organism evidence="4 5">
    <name type="scientific">Plasmodium ovale curtisi</name>
    <dbReference type="NCBI Taxonomy" id="864141"/>
    <lineage>
        <taxon>Eukaryota</taxon>
        <taxon>Sar</taxon>
        <taxon>Alveolata</taxon>
        <taxon>Apicomplexa</taxon>
        <taxon>Aconoidasida</taxon>
        <taxon>Haemosporida</taxon>
        <taxon>Plasmodiidae</taxon>
        <taxon>Plasmodium</taxon>
        <taxon>Plasmodium (Plasmodium)</taxon>
    </lineage>
</organism>
<feature type="domain" description="Gcp-like" evidence="2">
    <location>
        <begin position="177"/>
        <end position="359"/>
    </location>
</feature>
<dbReference type="Proteomes" id="UP000078546">
    <property type="component" value="Unassembled WGS sequence"/>
</dbReference>
<evidence type="ECO:0000313" key="4">
    <source>
        <dbReference type="EMBL" id="SBS80892.1"/>
    </source>
</evidence>
<reference evidence="5 6" key="1">
    <citation type="submission" date="2016-05" db="EMBL/GenBank/DDBJ databases">
        <authorList>
            <person name="Naeem Raeece"/>
        </authorList>
    </citation>
    <scope>NUCLEOTIDE SEQUENCE [LARGE SCALE GENOMIC DNA]</scope>
</reference>
<evidence type="ECO:0000313" key="6">
    <source>
        <dbReference type="Proteomes" id="UP000078560"/>
    </source>
</evidence>
<dbReference type="GO" id="GO:0016740">
    <property type="term" value="F:transferase activity"/>
    <property type="evidence" value="ECO:0007669"/>
    <property type="project" value="UniProtKB-KW"/>
</dbReference>
<reference evidence="4" key="2">
    <citation type="submission" date="2016-05" db="EMBL/GenBank/DDBJ databases">
        <authorList>
            <person name="Lavstsen T."/>
            <person name="Jespersen J.S."/>
        </authorList>
    </citation>
    <scope>NUCLEOTIDE SEQUENCE [LARGE SCALE GENOMIC DNA]</scope>
</reference>
<name>A0A1A8VQ20_PLAOA</name>
<dbReference type="Pfam" id="PF00814">
    <property type="entry name" value="TsaD"/>
    <property type="match status" value="1"/>
</dbReference>
<gene>
    <name evidence="4" type="ORF">POVCU1_003560</name>
    <name evidence="3" type="ORF">POVCU2_0004150</name>
</gene>
<dbReference type="AlphaFoldDB" id="A0A1A8VQ20"/>
<accession>A0A1A8VQ20</accession>
<evidence type="ECO:0000259" key="2">
    <source>
        <dbReference type="Pfam" id="PF00814"/>
    </source>
</evidence>
<dbReference type="Gene3D" id="3.30.420.40">
    <property type="match status" value="1"/>
</dbReference>
<keyword evidence="4" id="KW-0808">Transferase</keyword>
<proteinExistence type="predicted"/>
<feature type="coiled-coil region" evidence="1">
    <location>
        <begin position="363"/>
        <end position="390"/>
    </location>
</feature>
<dbReference type="EMBL" id="FLQU01000054">
    <property type="protein sequence ID" value="SBS80219.1"/>
    <property type="molecule type" value="Genomic_DNA"/>
</dbReference>
<evidence type="ECO:0000313" key="3">
    <source>
        <dbReference type="EMBL" id="SBS80219.1"/>
    </source>
</evidence>
<sequence length="556" mass="64080">MDTDQISCLAFSACPGIAKNMEAAKNYIGELKKKNGQIKVSSVNHVFAHVLSPLFFHFYNDKNTYTNSSQYKDENINGDKKKEFPIVINMSQSIKRDDALRNKIKDILRVLNNNDVTKEKLKNLNEDKFLNYGSYILKKKNEKKGEEKGDKEEDENRNINKTIAVANFSKSERSYLTEGYICILVSGGSTEVYKVQKNKRNDINVVKISQTVDISIGDIIDKVARLLELPVGLGGGPFLEKKAQEFIARLKGRTVSDGEYTDPFQPFPTPFLANNRIDFSFSGIFNHMSKIISAVKGEKFFEEETDRYAYYCQKNIFKHLLRQISKIMYFSELHFNIKNIFIVGGVGCNNFLYQTLKYMIQSRDKKENQIKEYTKLKKRLKKKIKKIEMEKYKTTKMRKDISENKDEINSSVAWNIYLKNLLKRKTKENILLALKSFNFENFIELKKRGCFLLEGNAHNSKKEAPWNVYKTPSNLSRDNAAMVCYNALLNMHNNVNLHEDISNVKIKTTVKTKFIVYSSSYGNLHECIPIDGIDESQVAKRKAAKWQTPVDHGMGE</sequence>
<dbReference type="EMBL" id="FLQV01000075">
    <property type="protein sequence ID" value="SBS80892.1"/>
    <property type="molecule type" value="Genomic_DNA"/>
</dbReference>
<evidence type="ECO:0000256" key="1">
    <source>
        <dbReference type="SAM" id="Coils"/>
    </source>
</evidence>
<dbReference type="SUPFAM" id="SSF53067">
    <property type="entry name" value="Actin-like ATPase domain"/>
    <property type="match status" value="1"/>
</dbReference>
<dbReference type="InterPro" id="IPR043129">
    <property type="entry name" value="ATPase_NBD"/>
</dbReference>